<dbReference type="PROSITE" id="PS50090">
    <property type="entry name" value="MYB_LIKE"/>
    <property type="match status" value="1"/>
</dbReference>
<feature type="compositionally biased region" description="Polar residues" evidence="9">
    <location>
        <begin position="867"/>
        <end position="879"/>
    </location>
</feature>
<dbReference type="Proteomes" id="UP000749293">
    <property type="component" value="Unassembled WGS sequence"/>
</dbReference>
<dbReference type="GO" id="GO:0005634">
    <property type="term" value="C:nucleus"/>
    <property type="evidence" value="ECO:0007669"/>
    <property type="project" value="UniProtKB-SubCell"/>
</dbReference>
<feature type="compositionally biased region" description="Low complexity" evidence="9">
    <location>
        <begin position="525"/>
        <end position="535"/>
    </location>
</feature>
<feature type="domain" description="HSA" evidence="11">
    <location>
        <begin position="649"/>
        <end position="730"/>
    </location>
</feature>
<keyword evidence="3" id="KW-0227">DNA damage</keyword>
<feature type="compositionally biased region" description="Low complexity" evidence="9">
    <location>
        <begin position="218"/>
        <end position="229"/>
    </location>
</feature>
<dbReference type="Pfam" id="PF07529">
    <property type="entry name" value="HSA"/>
    <property type="match status" value="1"/>
</dbReference>
<dbReference type="GeneID" id="55972905"/>
<dbReference type="SMART" id="SM00717">
    <property type="entry name" value="SANT"/>
    <property type="match status" value="1"/>
</dbReference>
<feature type="region of interest" description="Disordered" evidence="9">
    <location>
        <begin position="1034"/>
        <end position="1058"/>
    </location>
</feature>
<comment type="subcellular location">
    <subcellularLocation>
        <location evidence="1">Nucleus</location>
    </subcellularLocation>
</comment>
<dbReference type="AlphaFoldDB" id="A0A9P4YV77"/>
<dbReference type="RefSeq" id="XP_035321784.1">
    <property type="nucleotide sequence ID" value="XM_035468650.1"/>
</dbReference>
<comment type="function">
    <text evidence="7">Component of the NuA4 histone acetyltransferase complex which is involved in transcriptional activation of selected genes principally by acetylation of nucleosomal histone H4 and H2A. The NuA4 complex is also involved in DNA repair.</text>
</comment>
<feature type="compositionally biased region" description="Polar residues" evidence="9">
    <location>
        <begin position="471"/>
        <end position="483"/>
    </location>
</feature>
<evidence type="ECO:0000256" key="9">
    <source>
        <dbReference type="SAM" id="MobiDB-lite"/>
    </source>
</evidence>
<evidence type="ECO:0000256" key="5">
    <source>
        <dbReference type="ARBA" id="ARBA00023204"/>
    </source>
</evidence>
<name>A0A9P4YV77_9HYPO</name>
<dbReference type="InterPro" id="IPR014012">
    <property type="entry name" value="HSA_dom"/>
</dbReference>
<evidence type="ECO:0000256" key="6">
    <source>
        <dbReference type="ARBA" id="ARBA00023242"/>
    </source>
</evidence>
<feature type="compositionally biased region" description="Polar residues" evidence="9">
    <location>
        <begin position="191"/>
        <end position="201"/>
    </location>
</feature>
<feature type="region of interest" description="Disordered" evidence="9">
    <location>
        <begin position="1071"/>
        <end position="1111"/>
    </location>
</feature>
<keyword evidence="4" id="KW-0156">Chromatin regulator</keyword>
<keyword evidence="5" id="KW-0234">DNA repair</keyword>
<feature type="region of interest" description="Disordered" evidence="9">
    <location>
        <begin position="835"/>
        <end position="879"/>
    </location>
</feature>
<dbReference type="CDD" id="cd00167">
    <property type="entry name" value="SANT"/>
    <property type="match status" value="1"/>
</dbReference>
<feature type="region of interest" description="Disordered" evidence="9">
    <location>
        <begin position="1124"/>
        <end position="1146"/>
    </location>
</feature>
<accession>A0A9P4YV77</accession>
<evidence type="ECO:0000256" key="3">
    <source>
        <dbReference type="ARBA" id="ARBA00022763"/>
    </source>
</evidence>
<evidence type="ECO:0000313" key="12">
    <source>
        <dbReference type="EMBL" id="KAF4123132.1"/>
    </source>
</evidence>
<feature type="compositionally biased region" description="Low complexity" evidence="9">
    <location>
        <begin position="361"/>
        <end position="385"/>
    </location>
</feature>
<feature type="compositionally biased region" description="Polar residues" evidence="9">
    <location>
        <begin position="275"/>
        <end position="285"/>
    </location>
</feature>
<dbReference type="Pfam" id="PF13921">
    <property type="entry name" value="Myb_DNA-bind_6"/>
    <property type="match status" value="1"/>
</dbReference>
<evidence type="ECO:0000313" key="13">
    <source>
        <dbReference type="Proteomes" id="UP000749293"/>
    </source>
</evidence>
<feature type="compositionally biased region" description="Basic and acidic residues" evidence="9">
    <location>
        <begin position="303"/>
        <end position="335"/>
    </location>
</feature>
<proteinExistence type="inferred from homology"/>
<dbReference type="InterPro" id="IPR001005">
    <property type="entry name" value="SANT/Myb"/>
</dbReference>
<feature type="compositionally biased region" description="Basic and acidic residues" evidence="9">
    <location>
        <begin position="510"/>
        <end position="521"/>
    </location>
</feature>
<feature type="compositionally biased region" description="Polar residues" evidence="9">
    <location>
        <begin position="293"/>
        <end position="302"/>
    </location>
</feature>
<dbReference type="GO" id="GO:0006281">
    <property type="term" value="P:DNA repair"/>
    <property type="evidence" value="ECO:0007669"/>
    <property type="project" value="UniProtKB-KW"/>
</dbReference>
<dbReference type="EMBL" id="JAANYQ010000007">
    <property type="protein sequence ID" value="KAF4123132.1"/>
    <property type="molecule type" value="Genomic_DNA"/>
</dbReference>
<feature type="compositionally biased region" description="Polar residues" evidence="9">
    <location>
        <begin position="252"/>
        <end position="263"/>
    </location>
</feature>
<sequence length="1146" mass="123966">MLTPLSAIITSRKRKLRELFAVATVAESQSHDGFANPDATPSTPAEAHFLQANEIVQGRKFIDQTIPPHHLPPLESLHRSLAALQTPTTLPTPSGEQKLPLAAQPVPCQQTKVSPPQIRPNAATPSHSTLPRAVEVRRPSPPTTSTPVPENATAPTRAAPRPPSTTPITAAQTPPAHRPSSVPIAPAAPTPVSTEAQSQKSPSPPVQTKVAPPPALKSTTSADETSAAAPKPADSRPVESRPAVSGPVAPAQQDNAVSRTKTSLDVPRPADVPSSPESSARSATTPAIHDTSTDTSPDNGGSSHHELPEKQDPKGDRADEGAQGKPADADAHDAEGADSAEDQLIQESLRSSAAARSPGGQKVEAVPAAPAAEPAKSSPQEAEAPSPEKPQNTRPAVERPAVQAVQAVEQVGDSAEIPDSRGNSPEEMDVHPTGPAASAVETAPIVETAPVQPKQEPITDDQAPITPSTPPKQEQTDAASQARQGAVTRVSSGAMRPRSVTEIVAGGLSLDRRPSSSKDEQNQLTPLTSTSSHSPSRGRRPTARKDRQKGQVSAVLFGKHPTRVDEKSVAGSSKDAVQPSDDYYTPLFIQGFARAGSTWMQPLEKILFHANKTVGTADANLAILDHQACKILHRVYHLQSTDKWTLRQPKRCPEPTRPPSHWDMALKEMRWMRTDFREERKWKMAAARNLAEACADWCNASPQERKALQVPAMIPPRSAPADEDVAMTEDAVEDATDNVPTPELVPGDVASPQNADDLSDFLQETVSPSAIFTLHEDDVVFGLRHTAAADQLLGELPVYAPPLKVPTSDPLAPQFDPDASWRRPALPLSKYVEGQMKLISEGPPRKKSRYDYDSDDSDDEAADGGFVSQQQLPSSDNTVLPASTDEVALFRPEMKHIRDRLHAGHQFRPPTDHPMPPQNFYECRHPSQWTCAEDDELRGLVREHSYNWPLISSNLSSRSMYSSGAERRTPWECFERWINLEGMPSDMQKTQYFRTYNSRIESAQRVVIQNQLAAQQAAAAGAAAGGAGGAAAAAAAAQPVRRRQTTPLRVERRRNQKHMALIDAMRKLAKKRETILQKQQQSAAQSAANKKPEPPAQRHNKTPRDYSLIRWERDQALAEKMAAFAQRQDATRRDSSSAGYVRPDES</sequence>
<feature type="domain" description="Myb-like" evidence="10">
    <location>
        <begin position="927"/>
        <end position="981"/>
    </location>
</feature>
<dbReference type="PANTHER" id="PTHR46459">
    <property type="entry name" value="E1A-BINDING PROTEIN P400-RELATED"/>
    <property type="match status" value="1"/>
</dbReference>
<evidence type="ECO:0000259" key="11">
    <source>
        <dbReference type="PROSITE" id="PS51204"/>
    </source>
</evidence>
<dbReference type="GO" id="GO:0006325">
    <property type="term" value="P:chromatin organization"/>
    <property type="evidence" value="ECO:0007669"/>
    <property type="project" value="UniProtKB-KW"/>
</dbReference>
<dbReference type="OrthoDB" id="5364245at2759"/>
<feature type="compositionally biased region" description="Low complexity" evidence="9">
    <location>
        <begin position="394"/>
        <end position="411"/>
    </location>
</feature>
<evidence type="ECO:0000256" key="2">
    <source>
        <dbReference type="ARBA" id="ARBA00008913"/>
    </source>
</evidence>
<keyword evidence="13" id="KW-1185">Reference proteome</keyword>
<evidence type="ECO:0000256" key="7">
    <source>
        <dbReference type="ARBA" id="ARBA00025178"/>
    </source>
</evidence>
<protein>
    <recommendedName>
        <fullName evidence="8">Vacuolar import and degradation protein 21</fullName>
    </recommendedName>
</protein>
<dbReference type="SUPFAM" id="SSF46689">
    <property type="entry name" value="Homeodomain-like"/>
    <property type="match status" value="1"/>
</dbReference>
<feature type="compositionally biased region" description="Low complexity" evidence="9">
    <location>
        <begin position="166"/>
        <end position="175"/>
    </location>
</feature>
<dbReference type="SMART" id="SM00573">
    <property type="entry name" value="HSA"/>
    <property type="match status" value="1"/>
</dbReference>
<evidence type="ECO:0000256" key="1">
    <source>
        <dbReference type="ARBA" id="ARBA00004123"/>
    </source>
</evidence>
<feature type="compositionally biased region" description="Low complexity" evidence="9">
    <location>
        <begin position="1079"/>
        <end position="1088"/>
    </location>
</feature>
<dbReference type="PANTHER" id="PTHR46459:SF1">
    <property type="entry name" value="E1A-BINDING PROTEIN P400"/>
    <property type="match status" value="1"/>
</dbReference>
<dbReference type="GO" id="GO:0003682">
    <property type="term" value="F:chromatin binding"/>
    <property type="evidence" value="ECO:0007669"/>
    <property type="project" value="TreeGrafter"/>
</dbReference>
<feature type="region of interest" description="Disordered" evidence="9">
    <location>
        <begin position="107"/>
        <end position="576"/>
    </location>
</feature>
<dbReference type="GO" id="GO:0035267">
    <property type="term" value="C:NuA4 histone acetyltransferase complex"/>
    <property type="evidence" value="ECO:0007669"/>
    <property type="project" value="UniProtKB-ARBA"/>
</dbReference>
<feature type="compositionally biased region" description="Low complexity" evidence="9">
    <location>
        <begin position="145"/>
        <end position="159"/>
    </location>
</feature>
<evidence type="ECO:0000259" key="10">
    <source>
        <dbReference type="PROSITE" id="PS50090"/>
    </source>
</evidence>
<keyword evidence="6" id="KW-0539">Nucleus</keyword>
<comment type="similarity">
    <text evidence="2">Belongs to the EAF1 family.</text>
</comment>
<gene>
    <name evidence="12" type="ORF">GMORB2_6680</name>
</gene>
<feature type="compositionally biased region" description="Acidic residues" evidence="9">
    <location>
        <begin position="853"/>
        <end position="862"/>
    </location>
</feature>
<reference evidence="12" key="1">
    <citation type="submission" date="2020-03" db="EMBL/GenBank/DDBJ databases">
        <title>Site-based positive gene gene selection in Geosmithia morbida across the United States reveals a broad range of putative effectors and factors for local host and environmental adapation.</title>
        <authorList>
            <person name="Onufrak A."/>
            <person name="Murdoch R.W."/>
            <person name="Gazis R."/>
            <person name="Huff M."/>
            <person name="Staton M."/>
            <person name="Klingeman W."/>
            <person name="Hadziabdic D."/>
        </authorList>
    </citation>
    <scope>NUCLEOTIDE SEQUENCE</scope>
    <source>
        <strain evidence="12">1262</strain>
    </source>
</reference>
<comment type="caution">
    <text evidence="12">The sequence shown here is derived from an EMBL/GenBank/DDBJ whole genome shotgun (WGS) entry which is preliminary data.</text>
</comment>
<dbReference type="InterPro" id="IPR009057">
    <property type="entry name" value="Homeodomain-like_sf"/>
</dbReference>
<dbReference type="PROSITE" id="PS51204">
    <property type="entry name" value="HSA"/>
    <property type="match status" value="1"/>
</dbReference>
<evidence type="ECO:0000256" key="8">
    <source>
        <dbReference type="ARBA" id="ARBA00029670"/>
    </source>
</evidence>
<evidence type="ECO:0000256" key="4">
    <source>
        <dbReference type="ARBA" id="ARBA00022853"/>
    </source>
</evidence>
<dbReference type="Gene3D" id="1.10.10.60">
    <property type="entry name" value="Homeodomain-like"/>
    <property type="match status" value="1"/>
</dbReference>
<organism evidence="12 13">
    <name type="scientific">Geosmithia morbida</name>
    <dbReference type="NCBI Taxonomy" id="1094350"/>
    <lineage>
        <taxon>Eukaryota</taxon>
        <taxon>Fungi</taxon>
        <taxon>Dikarya</taxon>
        <taxon>Ascomycota</taxon>
        <taxon>Pezizomycotina</taxon>
        <taxon>Sordariomycetes</taxon>
        <taxon>Hypocreomycetidae</taxon>
        <taxon>Hypocreales</taxon>
        <taxon>Bionectriaceae</taxon>
        <taxon>Geosmithia</taxon>
    </lineage>
</organism>